<evidence type="ECO:0000313" key="1">
    <source>
        <dbReference type="EMBL" id="AOW03600.1"/>
    </source>
</evidence>
<dbReference type="AlphaFoldDB" id="A0A1D8ND89"/>
<dbReference type="VEuPathDB" id="FungiDB:YALI1_D06434g"/>
<protein>
    <submittedName>
        <fullName evidence="1">Uncharacterized protein</fullName>
    </submittedName>
</protein>
<dbReference type="GeneID" id="94583226"/>
<proteinExistence type="predicted"/>
<sequence length="73" mass="8128">MIHPYRDFHIPTGSLICRTIAVSDRCNHRGHHYGTLSFLSGVTILLPGTRVVKQYVPVSSSQYMVAGNILECL</sequence>
<dbReference type="Proteomes" id="UP000182444">
    <property type="component" value="Chromosome 1D"/>
</dbReference>
<evidence type="ECO:0000313" key="2">
    <source>
        <dbReference type="Proteomes" id="UP000182444"/>
    </source>
</evidence>
<organism evidence="1 2">
    <name type="scientific">Yarrowia lipolytica</name>
    <name type="common">Candida lipolytica</name>
    <dbReference type="NCBI Taxonomy" id="4952"/>
    <lineage>
        <taxon>Eukaryota</taxon>
        <taxon>Fungi</taxon>
        <taxon>Dikarya</taxon>
        <taxon>Ascomycota</taxon>
        <taxon>Saccharomycotina</taxon>
        <taxon>Dipodascomycetes</taxon>
        <taxon>Dipodascales</taxon>
        <taxon>Dipodascales incertae sedis</taxon>
        <taxon>Yarrowia</taxon>
    </lineage>
</organism>
<name>A0A1D8ND89_YARLL</name>
<reference evidence="1 2" key="1">
    <citation type="journal article" date="2016" name="PLoS ONE">
        <title>Sequence Assembly of Yarrowia lipolytica Strain W29/CLIB89 Shows Transposable Element Diversity.</title>
        <authorList>
            <person name="Magnan C."/>
            <person name="Yu J."/>
            <person name="Chang I."/>
            <person name="Jahn E."/>
            <person name="Kanomata Y."/>
            <person name="Wu J."/>
            <person name="Zeller M."/>
            <person name="Oakes M."/>
            <person name="Baldi P."/>
            <person name="Sandmeyer S."/>
        </authorList>
    </citation>
    <scope>NUCLEOTIDE SEQUENCE [LARGE SCALE GENOMIC DNA]</scope>
    <source>
        <strain evidence="2">CLIB89(W29)</strain>
    </source>
</reference>
<gene>
    <name evidence="1" type="ORF">YALI1_D06434g</name>
</gene>
<dbReference type="RefSeq" id="XP_068138713.1">
    <property type="nucleotide sequence ID" value="XM_068282612.1"/>
</dbReference>
<accession>A0A1D8ND89</accession>
<dbReference type="EMBL" id="CP017556">
    <property type="protein sequence ID" value="AOW03600.1"/>
    <property type="molecule type" value="Genomic_DNA"/>
</dbReference>